<evidence type="ECO:0000256" key="4">
    <source>
        <dbReference type="ARBA" id="ARBA00023136"/>
    </source>
</evidence>
<keyword evidence="4 6" id="KW-0472">Membrane</keyword>
<sequence>MLAWQLAGLAAIIAWTAVLCTIMFGILKLLGIFRVSEEMERKGLDIPKHGEPAYPLESYGHGYTETILTINDSGNLLTQKQGYAHVNNGLTPEDGLYESTESKNMKHNPSEVTITPATAPQGNGNGQHSAKVAPAEHVETTPM</sequence>
<evidence type="ECO:0000256" key="2">
    <source>
        <dbReference type="ARBA" id="ARBA00022692"/>
    </source>
</evidence>
<dbReference type="AlphaFoldDB" id="A0AAV4IYM6"/>
<proteinExistence type="predicted"/>
<evidence type="ECO:0000313" key="9">
    <source>
        <dbReference type="Proteomes" id="UP000762676"/>
    </source>
</evidence>
<feature type="compositionally biased region" description="Polar residues" evidence="5">
    <location>
        <begin position="110"/>
        <end position="128"/>
    </location>
</feature>
<keyword evidence="3 6" id="KW-1133">Transmembrane helix</keyword>
<evidence type="ECO:0000313" key="8">
    <source>
        <dbReference type="EMBL" id="GFS15559.1"/>
    </source>
</evidence>
<evidence type="ECO:0000256" key="1">
    <source>
        <dbReference type="ARBA" id="ARBA00004141"/>
    </source>
</evidence>
<dbReference type="InterPro" id="IPR024041">
    <property type="entry name" value="NH4_transpt_AmtB-like_dom"/>
</dbReference>
<gene>
    <name evidence="8" type="ORF">ElyMa_006773700</name>
</gene>
<protein>
    <submittedName>
        <fullName evidence="8">Ammonium transporter</fullName>
    </submittedName>
</protein>
<feature type="compositionally biased region" description="Basic and acidic residues" evidence="5">
    <location>
        <begin position="134"/>
        <end position="143"/>
    </location>
</feature>
<evidence type="ECO:0000256" key="5">
    <source>
        <dbReference type="SAM" id="MobiDB-lite"/>
    </source>
</evidence>
<comment type="subcellular location">
    <subcellularLocation>
        <location evidence="1">Membrane</location>
        <topology evidence="1">Multi-pass membrane protein</topology>
    </subcellularLocation>
</comment>
<dbReference type="EMBL" id="BMAT01013575">
    <property type="protein sequence ID" value="GFS15559.1"/>
    <property type="molecule type" value="Genomic_DNA"/>
</dbReference>
<dbReference type="GO" id="GO:0016020">
    <property type="term" value="C:membrane"/>
    <property type="evidence" value="ECO:0007669"/>
    <property type="project" value="UniProtKB-SubCell"/>
</dbReference>
<dbReference type="Pfam" id="PF00909">
    <property type="entry name" value="Ammonium_transp"/>
    <property type="match status" value="1"/>
</dbReference>
<feature type="transmembrane region" description="Helical" evidence="6">
    <location>
        <begin position="6"/>
        <end position="33"/>
    </location>
</feature>
<dbReference type="Proteomes" id="UP000762676">
    <property type="component" value="Unassembled WGS sequence"/>
</dbReference>
<keyword evidence="2 6" id="KW-0812">Transmembrane</keyword>
<organism evidence="8 9">
    <name type="scientific">Elysia marginata</name>
    <dbReference type="NCBI Taxonomy" id="1093978"/>
    <lineage>
        <taxon>Eukaryota</taxon>
        <taxon>Metazoa</taxon>
        <taxon>Spiralia</taxon>
        <taxon>Lophotrochozoa</taxon>
        <taxon>Mollusca</taxon>
        <taxon>Gastropoda</taxon>
        <taxon>Heterobranchia</taxon>
        <taxon>Euthyneura</taxon>
        <taxon>Panpulmonata</taxon>
        <taxon>Sacoglossa</taxon>
        <taxon>Placobranchoidea</taxon>
        <taxon>Plakobranchidae</taxon>
        <taxon>Elysia</taxon>
    </lineage>
</organism>
<keyword evidence="9" id="KW-1185">Reference proteome</keyword>
<dbReference type="InterPro" id="IPR029020">
    <property type="entry name" value="Ammonium/urea_transptr"/>
</dbReference>
<reference evidence="8 9" key="1">
    <citation type="journal article" date="2021" name="Elife">
        <title>Chloroplast acquisition without the gene transfer in kleptoplastic sea slugs, Plakobranchus ocellatus.</title>
        <authorList>
            <person name="Maeda T."/>
            <person name="Takahashi S."/>
            <person name="Yoshida T."/>
            <person name="Shimamura S."/>
            <person name="Takaki Y."/>
            <person name="Nagai Y."/>
            <person name="Toyoda A."/>
            <person name="Suzuki Y."/>
            <person name="Arimoto A."/>
            <person name="Ishii H."/>
            <person name="Satoh N."/>
            <person name="Nishiyama T."/>
            <person name="Hasebe M."/>
            <person name="Maruyama T."/>
            <person name="Minagawa J."/>
            <person name="Obokata J."/>
            <person name="Shigenobu S."/>
        </authorList>
    </citation>
    <scope>NUCLEOTIDE SEQUENCE [LARGE SCALE GENOMIC DNA]</scope>
</reference>
<comment type="caution">
    <text evidence="8">The sequence shown here is derived from an EMBL/GenBank/DDBJ whole genome shotgun (WGS) entry which is preliminary data.</text>
</comment>
<feature type="domain" description="Ammonium transporter AmtB-like" evidence="7">
    <location>
        <begin position="2"/>
        <end position="54"/>
    </location>
</feature>
<feature type="region of interest" description="Disordered" evidence="5">
    <location>
        <begin position="89"/>
        <end position="143"/>
    </location>
</feature>
<evidence type="ECO:0000259" key="7">
    <source>
        <dbReference type="Pfam" id="PF00909"/>
    </source>
</evidence>
<accession>A0AAV4IYM6</accession>
<name>A0AAV4IYM6_9GAST</name>
<dbReference type="Gene3D" id="1.10.3430.10">
    <property type="entry name" value="Ammonium transporter AmtB like domains"/>
    <property type="match status" value="1"/>
</dbReference>
<dbReference type="GO" id="GO:0008519">
    <property type="term" value="F:ammonium channel activity"/>
    <property type="evidence" value="ECO:0007669"/>
    <property type="project" value="InterPro"/>
</dbReference>
<evidence type="ECO:0000256" key="3">
    <source>
        <dbReference type="ARBA" id="ARBA00022989"/>
    </source>
</evidence>
<evidence type="ECO:0000256" key="6">
    <source>
        <dbReference type="SAM" id="Phobius"/>
    </source>
</evidence>